<evidence type="ECO:0000259" key="1">
    <source>
        <dbReference type="Pfam" id="PF07238"/>
    </source>
</evidence>
<dbReference type="Pfam" id="PF07238">
    <property type="entry name" value="PilZ"/>
    <property type="match status" value="1"/>
</dbReference>
<reference evidence="2 3" key="1">
    <citation type="submission" date="2022-12" db="EMBL/GenBank/DDBJ databases">
        <title>Metagenome assembled genome from gulf of manar.</title>
        <authorList>
            <person name="Kohli P."/>
            <person name="Pk S."/>
            <person name="Venkata Ramana C."/>
            <person name="Sasikala C."/>
        </authorList>
    </citation>
    <scope>NUCLEOTIDE SEQUENCE [LARGE SCALE GENOMIC DNA]</scope>
    <source>
        <strain evidence="2">JB008</strain>
    </source>
</reference>
<dbReference type="Proteomes" id="UP001221217">
    <property type="component" value="Unassembled WGS sequence"/>
</dbReference>
<dbReference type="Gene3D" id="2.40.10.220">
    <property type="entry name" value="predicted glycosyltransferase like domains"/>
    <property type="match status" value="1"/>
</dbReference>
<dbReference type="SUPFAM" id="SSF141371">
    <property type="entry name" value="PilZ domain-like"/>
    <property type="match status" value="1"/>
</dbReference>
<dbReference type="AlphaFoldDB" id="A0AAJ1IDQ2"/>
<dbReference type="InterPro" id="IPR011471">
    <property type="entry name" value="DUF1577"/>
</dbReference>
<dbReference type="Pfam" id="PF07614">
    <property type="entry name" value="DUF1577"/>
    <property type="match status" value="1"/>
</dbReference>
<dbReference type="EMBL" id="JAQQAL010000007">
    <property type="protein sequence ID" value="MDC7225525.1"/>
    <property type="molecule type" value="Genomic_DNA"/>
</dbReference>
<evidence type="ECO:0000313" key="2">
    <source>
        <dbReference type="EMBL" id="MDC7225525.1"/>
    </source>
</evidence>
<gene>
    <name evidence="2" type="ORF">PQJ61_02030</name>
</gene>
<feature type="domain" description="PilZ" evidence="1">
    <location>
        <begin position="297"/>
        <end position="381"/>
    </location>
</feature>
<dbReference type="GO" id="GO:0035438">
    <property type="term" value="F:cyclic-di-GMP binding"/>
    <property type="evidence" value="ECO:0007669"/>
    <property type="project" value="InterPro"/>
</dbReference>
<accession>A0AAJ1IDQ2</accession>
<organism evidence="2 3">
    <name type="scientific">Candidatus Thalassospirochaeta sargassi</name>
    <dbReference type="NCBI Taxonomy" id="3119039"/>
    <lineage>
        <taxon>Bacteria</taxon>
        <taxon>Pseudomonadati</taxon>
        <taxon>Spirochaetota</taxon>
        <taxon>Spirochaetia</taxon>
        <taxon>Spirochaetales</taxon>
        <taxon>Spirochaetaceae</taxon>
        <taxon>Candidatus Thalassospirochaeta</taxon>
    </lineage>
</organism>
<sequence>MGSTISRIEREFIIKALDENKFALRMHGNRVEAEVVILNFEDEEYIEVFSKDRALGEFEKGEKIRLFFSYYGHIMTFNTKILSCDEEKAKLEYPERVLKNLQRKYERVEPPSGVDLMFTVDNVKVELKFPESGQFVRLEDFTYSDTFDTSSLDKLITDFRVIISNHCDKNRIVMFRDREPDSFEEKLVAENGRVFFLQSIYEGMTVPDTEEEIDIIEKSELKPEDIETLLADMKKQGVYSVLYCPILYHEYTAGYIFLCNERNKKIEIDTLEYVYQFSKILAWSLDKNNYFSGGQTKAQDFNSSIIDISASGLMFADSSEGLSDVLNIYTDLNLELRIGQRRMVIFSRVMRKFHNKGTTFYGVQFMDINPEDFRYLFEYVYGRVFTEEDSSLWEGGSRPPTLEL</sequence>
<name>A0AAJ1IDQ2_9SPIO</name>
<protein>
    <submittedName>
        <fullName evidence="2">PilZ domain-containing protein</fullName>
    </submittedName>
</protein>
<evidence type="ECO:0000313" key="3">
    <source>
        <dbReference type="Proteomes" id="UP001221217"/>
    </source>
</evidence>
<comment type="caution">
    <text evidence="2">The sequence shown here is derived from an EMBL/GenBank/DDBJ whole genome shotgun (WGS) entry which is preliminary data.</text>
</comment>
<dbReference type="InterPro" id="IPR009875">
    <property type="entry name" value="PilZ_domain"/>
</dbReference>
<proteinExistence type="predicted"/>